<name>A0A5N3V9S5_MUNRE</name>
<dbReference type="EMBL" id="VCEB01002570">
    <property type="protein sequence ID" value="KAB0345983.1"/>
    <property type="molecule type" value="Genomic_DNA"/>
</dbReference>
<keyword evidence="2" id="KW-1185">Reference proteome</keyword>
<organism evidence="1 2">
    <name type="scientific">Muntiacus reevesi</name>
    <name type="common">Reeves' muntjac</name>
    <name type="synonym">Cervus reevesi</name>
    <dbReference type="NCBI Taxonomy" id="9886"/>
    <lineage>
        <taxon>Eukaryota</taxon>
        <taxon>Metazoa</taxon>
        <taxon>Chordata</taxon>
        <taxon>Craniata</taxon>
        <taxon>Vertebrata</taxon>
        <taxon>Euteleostomi</taxon>
        <taxon>Mammalia</taxon>
        <taxon>Eutheria</taxon>
        <taxon>Laurasiatheria</taxon>
        <taxon>Artiodactyla</taxon>
        <taxon>Ruminantia</taxon>
        <taxon>Pecora</taxon>
        <taxon>Cervidae</taxon>
        <taxon>Muntiacinae</taxon>
        <taxon>Muntiacus</taxon>
    </lineage>
</organism>
<evidence type="ECO:0000313" key="1">
    <source>
        <dbReference type="EMBL" id="KAB0345983.1"/>
    </source>
</evidence>
<gene>
    <name evidence="1" type="ORF">FD755_024366</name>
</gene>
<reference evidence="1 2" key="1">
    <citation type="submission" date="2019-06" db="EMBL/GenBank/DDBJ databases">
        <title>Discovery of a novel chromosome fission-fusion reversal in muntjac.</title>
        <authorList>
            <person name="Mudd A.B."/>
            <person name="Bredeson J.V."/>
            <person name="Baum R."/>
            <person name="Hockemeyer D."/>
            <person name="Rokhsar D.S."/>
        </authorList>
    </citation>
    <scope>NUCLEOTIDE SEQUENCE [LARGE SCALE GENOMIC DNA]</scope>
    <source>
        <strain evidence="1">UCam_UCB_Mr</strain>
        <tissue evidence="1">Fibroblast cell line</tissue>
    </source>
</reference>
<dbReference type="Proteomes" id="UP000326062">
    <property type="component" value="Unassembled WGS sequence"/>
</dbReference>
<evidence type="ECO:0000313" key="2">
    <source>
        <dbReference type="Proteomes" id="UP000326062"/>
    </source>
</evidence>
<proteinExistence type="predicted"/>
<accession>A0A5N3V9S5</accession>
<comment type="caution">
    <text evidence="1">The sequence shown here is derived from an EMBL/GenBank/DDBJ whole genome shotgun (WGS) entry which is preliminary data.</text>
</comment>
<protein>
    <submittedName>
        <fullName evidence="1">Uncharacterized protein</fullName>
    </submittedName>
</protein>
<sequence length="303" mass="34415">MLPGVRSYLVFSGFGLKPPPSDFQSYSYSNREIEIEEEEIEIEIKDSKGERESYPVINSLYLHPYVFCVSSYLLYFVLSPFKDNGLLFWGLDLHIYHNPNFKRGYPQLLVRMKRRKKHAKVRGNIHDRNSNFLPETSGESAFSASTSLSVPFIRKPYTRQAVANRSALSPCDFPSPSSISVRQTKRIVIDQPAVLNQLSMLNWHSRSSYTQGNGLIENFTTTITSISQNHIVSPLQSSYFGLMVEPSKLPVRYSDMSAYDSPFPNLQQSGNSWPPVPMICDISASSLSKSTHQKSSLYENYPN</sequence>
<dbReference type="AlphaFoldDB" id="A0A5N3V9S5"/>